<sequence length="234" mass="26073">MTDPIRVSVLEDSIELQRLLVDVLSGVGYDVRAYGRARDFEEDFDKFQPKVCVIDLGLPDKDGLGLLNKISLERDTAVLVVSGRSSLTDKIAGLELGADDYLAKPFEMPELVARIKALLRRSNTPAPKRQSIHTVGNVTVDLSRFTLADSTGKEERLSASEVAILTVFLDNPNRLVTRDKLREELQDRSDQQSFDRAIDVRVSRLRSKLKDSPKTPKIIKTVYGAGYILISEAD</sequence>
<dbReference type="AlphaFoldDB" id="A0A238JM97"/>
<evidence type="ECO:0000256" key="7">
    <source>
        <dbReference type="PROSITE-ProRule" id="PRU01091"/>
    </source>
</evidence>
<dbReference type="GO" id="GO:0032993">
    <property type="term" value="C:protein-DNA complex"/>
    <property type="evidence" value="ECO:0007669"/>
    <property type="project" value="TreeGrafter"/>
</dbReference>
<feature type="modified residue" description="4-aspartylphosphate" evidence="6">
    <location>
        <position position="55"/>
    </location>
</feature>
<evidence type="ECO:0000256" key="4">
    <source>
        <dbReference type="ARBA" id="ARBA00023125"/>
    </source>
</evidence>
<keyword evidence="2" id="KW-0902">Two-component regulatory system</keyword>
<dbReference type="InterPro" id="IPR036388">
    <property type="entry name" value="WH-like_DNA-bd_sf"/>
</dbReference>
<dbReference type="GO" id="GO:0005829">
    <property type="term" value="C:cytosol"/>
    <property type="evidence" value="ECO:0007669"/>
    <property type="project" value="TreeGrafter"/>
</dbReference>
<dbReference type="SMART" id="SM00448">
    <property type="entry name" value="REC"/>
    <property type="match status" value="1"/>
</dbReference>
<keyword evidence="4 7" id="KW-0238">DNA-binding</keyword>
<gene>
    <name evidence="10" type="primary">ompR_1</name>
    <name evidence="10" type="ORF">OCA8868_00086</name>
</gene>
<dbReference type="OrthoDB" id="9802426at2"/>
<dbReference type="PANTHER" id="PTHR48111">
    <property type="entry name" value="REGULATOR OF RPOS"/>
    <property type="match status" value="1"/>
</dbReference>
<dbReference type="PROSITE" id="PS51755">
    <property type="entry name" value="OMPR_PHOB"/>
    <property type="match status" value="1"/>
</dbReference>
<dbReference type="GO" id="GO:0000976">
    <property type="term" value="F:transcription cis-regulatory region binding"/>
    <property type="evidence" value="ECO:0007669"/>
    <property type="project" value="TreeGrafter"/>
</dbReference>
<dbReference type="Gene3D" id="3.40.50.2300">
    <property type="match status" value="1"/>
</dbReference>
<dbReference type="PROSITE" id="PS50110">
    <property type="entry name" value="RESPONSE_REGULATORY"/>
    <property type="match status" value="1"/>
</dbReference>
<feature type="DNA-binding region" description="OmpR/PhoB-type" evidence="7">
    <location>
        <begin position="130"/>
        <end position="231"/>
    </location>
</feature>
<dbReference type="PANTHER" id="PTHR48111:SF4">
    <property type="entry name" value="DNA-BINDING DUAL TRANSCRIPTIONAL REGULATOR OMPR"/>
    <property type="match status" value="1"/>
</dbReference>
<dbReference type="SUPFAM" id="SSF52172">
    <property type="entry name" value="CheY-like"/>
    <property type="match status" value="1"/>
</dbReference>
<dbReference type="GO" id="GO:0006355">
    <property type="term" value="P:regulation of DNA-templated transcription"/>
    <property type="evidence" value="ECO:0007669"/>
    <property type="project" value="InterPro"/>
</dbReference>
<dbReference type="SMART" id="SM00862">
    <property type="entry name" value="Trans_reg_C"/>
    <property type="match status" value="1"/>
</dbReference>
<name>A0A238JM97_9RHOB</name>
<keyword evidence="5" id="KW-0804">Transcription</keyword>
<dbReference type="Pfam" id="PF00486">
    <property type="entry name" value="Trans_reg_C"/>
    <property type="match status" value="1"/>
</dbReference>
<dbReference type="RefSeq" id="WP_093994597.1">
    <property type="nucleotide sequence ID" value="NZ_FXYD01000001.1"/>
</dbReference>
<dbReference type="SUPFAM" id="SSF46894">
    <property type="entry name" value="C-terminal effector domain of the bipartite response regulators"/>
    <property type="match status" value="1"/>
</dbReference>
<evidence type="ECO:0000259" key="8">
    <source>
        <dbReference type="PROSITE" id="PS50110"/>
    </source>
</evidence>
<dbReference type="Gene3D" id="1.10.10.10">
    <property type="entry name" value="Winged helix-like DNA-binding domain superfamily/Winged helix DNA-binding domain"/>
    <property type="match status" value="1"/>
</dbReference>
<evidence type="ECO:0000259" key="9">
    <source>
        <dbReference type="PROSITE" id="PS51755"/>
    </source>
</evidence>
<evidence type="ECO:0000256" key="2">
    <source>
        <dbReference type="ARBA" id="ARBA00023012"/>
    </source>
</evidence>
<evidence type="ECO:0000256" key="6">
    <source>
        <dbReference type="PROSITE-ProRule" id="PRU00169"/>
    </source>
</evidence>
<dbReference type="InterPro" id="IPR001867">
    <property type="entry name" value="OmpR/PhoB-type_DNA-bd"/>
</dbReference>
<evidence type="ECO:0000256" key="5">
    <source>
        <dbReference type="ARBA" id="ARBA00023163"/>
    </source>
</evidence>
<dbReference type="InterPro" id="IPR001789">
    <property type="entry name" value="Sig_transdc_resp-reg_receiver"/>
</dbReference>
<evidence type="ECO:0000256" key="1">
    <source>
        <dbReference type="ARBA" id="ARBA00022553"/>
    </source>
</evidence>
<dbReference type="InterPro" id="IPR039420">
    <property type="entry name" value="WalR-like"/>
</dbReference>
<dbReference type="CDD" id="cd00383">
    <property type="entry name" value="trans_reg_C"/>
    <property type="match status" value="1"/>
</dbReference>
<protein>
    <submittedName>
        <fullName evidence="10">Transcriptional regulatory protein OmpR</fullName>
    </submittedName>
</protein>
<dbReference type="Proteomes" id="UP000203464">
    <property type="component" value="Unassembled WGS sequence"/>
</dbReference>
<dbReference type="InterPro" id="IPR011006">
    <property type="entry name" value="CheY-like_superfamily"/>
</dbReference>
<keyword evidence="11" id="KW-1185">Reference proteome</keyword>
<dbReference type="InterPro" id="IPR016032">
    <property type="entry name" value="Sig_transdc_resp-reg_C-effctor"/>
</dbReference>
<accession>A0A238JM97</accession>
<evidence type="ECO:0000256" key="3">
    <source>
        <dbReference type="ARBA" id="ARBA00023015"/>
    </source>
</evidence>
<keyword evidence="3" id="KW-0805">Transcription regulation</keyword>
<dbReference type="GO" id="GO:0000156">
    <property type="term" value="F:phosphorelay response regulator activity"/>
    <property type="evidence" value="ECO:0007669"/>
    <property type="project" value="TreeGrafter"/>
</dbReference>
<dbReference type="Gene3D" id="6.10.250.690">
    <property type="match status" value="1"/>
</dbReference>
<feature type="domain" description="OmpR/PhoB-type" evidence="9">
    <location>
        <begin position="130"/>
        <end position="231"/>
    </location>
</feature>
<dbReference type="Pfam" id="PF00072">
    <property type="entry name" value="Response_reg"/>
    <property type="match status" value="1"/>
</dbReference>
<proteinExistence type="predicted"/>
<dbReference type="EMBL" id="FXYD01000001">
    <property type="protein sequence ID" value="SMX30896.1"/>
    <property type="molecule type" value="Genomic_DNA"/>
</dbReference>
<evidence type="ECO:0000313" key="11">
    <source>
        <dbReference type="Proteomes" id="UP000203464"/>
    </source>
</evidence>
<keyword evidence="1 6" id="KW-0597">Phosphoprotein</keyword>
<evidence type="ECO:0000313" key="10">
    <source>
        <dbReference type="EMBL" id="SMX30896.1"/>
    </source>
</evidence>
<feature type="domain" description="Response regulatory" evidence="8">
    <location>
        <begin position="6"/>
        <end position="119"/>
    </location>
</feature>
<organism evidence="10 11">
    <name type="scientific">Octadecabacter ascidiaceicola</name>
    <dbReference type="NCBI Taxonomy" id="1655543"/>
    <lineage>
        <taxon>Bacteria</taxon>
        <taxon>Pseudomonadati</taxon>
        <taxon>Pseudomonadota</taxon>
        <taxon>Alphaproteobacteria</taxon>
        <taxon>Rhodobacterales</taxon>
        <taxon>Roseobacteraceae</taxon>
        <taxon>Octadecabacter</taxon>
    </lineage>
</organism>
<reference evidence="11" key="1">
    <citation type="submission" date="2017-05" db="EMBL/GenBank/DDBJ databases">
        <authorList>
            <person name="Rodrigo-Torres L."/>
            <person name="Arahal R. D."/>
            <person name="Lucena T."/>
        </authorList>
    </citation>
    <scope>NUCLEOTIDE SEQUENCE [LARGE SCALE GENOMIC DNA]</scope>
    <source>
        <strain evidence="11">CECT 8868</strain>
    </source>
</reference>